<dbReference type="RefSeq" id="XP_014657184.1">
    <property type="nucleotide sequence ID" value="XM_014801698.1"/>
</dbReference>
<dbReference type="GO" id="GO:0061574">
    <property type="term" value="C:ASAP complex"/>
    <property type="evidence" value="ECO:0007669"/>
    <property type="project" value="TreeGrafter"/>
</dbReference>
<dbReference type="InterPro" id="IPR000504">
    <property type="entry name" value="RRM_dom"/>
</dbReference>
<dbReference type="GO" id="GO:0005737">
    <property type="term" value="C:cytoplasm"/>
    <property type="evidence" value="ECO:0007669"/>
    <property type="project" value="TreeGrafter"/>
</dbReference>
<proteinExistence type="predicted"/>
<dbReference type="InterPro" id="IPR035979">
    <property type="entry name" value="RBD_domain_sf"/>
</dbReference>
<dbReference type="GO" id="GO:0003723">
    <property type="term" value="F:RNA binding"/>
    <property type="evidence" value="ECO:0007669"/>
    <property type="project" value="UniProtKB-UniRule"/>
</dbReference>
<accession>A0A081CDU5</accession>
<dbReference type="PANTHER" id="PTHR15481:SF0">
    <property type="entry name" value="LD23870P-RELATED"/>
    <property type="match status" value="1"/>
</dbReference>
<dbReference type="OrthoDB" id="252020at2759"/>
<dbReference type="EMBL" id="DF830073">
    <property type="protein sequence ID" value="GAK64841.1"/>
    <property type="molecule type" value="Genomic_DNA"/>
</dbReference>
<evidence type="ECO:0000313" key="1">
    <source>
        <dbReference type="EMBL" id="GAK64841.1"/>
    </source>
</evidence>
<dbReference type="Gene3D" id="3.30.70.330">
    <property type="match status" value="1"/>
</dbReference>
<dbReference type="GeneID" id="26303753"/>
<dbReference type="PANTHER" id="PTHR15481">
    <property type="entry name" value="RIBONUCLEIC ACID BINDING PROTEIN S1"/>
    <property type="match status" value="1"/>
</dbReference>
<protein>
    <submittedName>
        <fullName evidence="1">Uncharacterized protein</fullName>
    </submittedName>
</protein>
<dbReference type="Pfam" id="PF00076">
    <property type="entry name" value="RRM_1"/>
    <property type="match status" value="1"/>
</dbReference>
<dbReference type="Proteomes" id="UP000053758">
    <property type="component" value="Unassembled WGS sequence"/>
</dbReference>
<dbReference type="InterPro" id="IPR012677">
    <property type="entry name" value="Nucleotide-bd_a/b_plait_sf"/>
</dbReference>
<organism evidence="1 2">
    <name type="scientific">Pseudozyma antarctica</name>
    <name type="common">Yeast</name>
    <name type="synonym">Candida antarctica</name>
    <dbReference type="NCBI Taxonomy" id="84753"/>
    <lineage>
        <taxon>Eukaryota</taxon>
        <taxon>Fungi</taxon>
        <taxon>Dikarya</taxon>
        <taxon>Basidiomycota</taxon>
        <taxon>Ustilaginomycotina</taxon>
        <taxon>Ustilaginomycetes</taxon>
        <taxon>Ustilaginales</taxon>
        <taxon>Ustilaginaceae</taxon>
        <taxon>Moesziomyces</taxon>
    </lineage>
</organism>
<dbReference type="PROSITE" id="PS50102">
    <property type="entry name" value="RRM"/>
    <property type="match status" value="1"/>
</dbReference>
<evidence type="ECO:0000313" key="2">
    <source>
        <dbReference type="Proteomes" id="UP000053758"/>
    </source>
</evidence>
<sequence length="116" mass="12867">MMSASPPLARNGGLAAKTAVRISGLTTNIRRTHLADILAWYGRVLHIDLRNDEAVVQMETEEQAAKATLYLTGGQIDGHYIRITSIPTPDPTPTRQSSDQVRPSRFVHPDRQAHLR</sequence>
<reference evidence="2" key="1">
    <citation type="journal article" date="2014" name="Genome Announc.">
        <title>Draft Genome Sequence of the Yeast Pseudozyma antarctica Type Strain JCM10317, a Producer of the Glycolipid Biosurfactants, Mannosylerythritol Lipids.</title>
        <authorList>
            <person name="Saika A."/>
            <person name="Koike H."/>
            <person name="Hori T."/>
            <person name="Fukuoka T."/>
            <person name="Sato S."/>
            <person name="Habe H."/>
            <person name="Kitamoto D."/>
            <person name="Morita T."/>
        </authorList>
    </citation>
    <scope>NUCLEOTIDE SEQUENCE [LARGE SCALE GENOMIC DNA]</scope>
    <source>
        <strain evidence="2">JCM 10317</strain>
    </source>
</reference>
<gene>
    <name evidence="1" type="ORF">PAN0_006c3056</name>
</gene>
<dbReference type="GO" id="GO:0000398">
    <property type="term" value="P:mRNA splicing, via spliceosome"/>
    <property type="evidence" value="ECO:0007669"/>
    <property type="project" value="TreeGrafter"/>
</dbReference>
<dbReference type="HOGENOM" id="CLU_2096566_0_0_1"/>
<dbReference type="SUPFAM" id="SSF54928">
    <property type="entry name" value="RNA-binding domain, RBD"/>
    <property type="match status" value="1"/>
</dbReference>
<keyword evidence="2" id="KW-1185">Reference proteome</keyword>
<name>A0A081CDU5_PSEA2</name>
<dbReference type="AlphaFoldDB" id="A0A081CDU5"/>
<dbReference type="GO" id="GO:0005654">
    <property type="term" value="C:nucleoplasm"/>
    <property type="evidence" value="ECO:0007669"/>
    <property type="project" value="TreeGrafter"/>
</dbReference>
<dbReference type="SMART" id="SM00360">
    <property type="entry name" value="RRM"/>
    <property type="match status" value="1"/>
</dbReference>